<evidence type="ECO:0000256" key="1">
    <source>
        <dbReference type="SAM" id="Phobius"/>
    </source>
</evidence>
<evidence type="ECO:0000313" key="2">
    <source>
        <dbReference type="EMBL" id="GAA4800780.1"/>
    </source>
</evidence>
<name>A0ABP9BUP3_9MICC</name>
<proteinExistence type="predicted"/>
<gene>
    <name evidence="2" type="ORF">GCM10023352_21140</name>
</gene>
<organism evidence="2 3">
    <name type="scientific">Rothia endophytica</name>
    <dbReference type="NCBI Taxonomy" id="1324766"/>
    <lineage>
        <taxon>Bacteria</taxon>
        <taxon>Bacillati</taxon>
        <taxon>Actinomycetota</taxon>
        <taxon>Actinomycetes</taxon>
        <taxon>Micrococcales</taxon>
        <taxon>Micrococcaceae</taxon>
        <taxon>Rothia</taxon>
    </lineage>
</organism>
<dbReference type="RefSeq" id="WP_345447397.1">
    <property type="nucleotide sequence ID" value="NZ_BAABKP010000007.1"/>
</dbReference>
<reference evidence="3" key="1">
    <citation type="journal article" date="2019" name="Int. J. Syst. Evol. Microbiol.">
        <title>The Global Catalogue of Microorganisms (GCM) 10K type strain sequencing project: providing services to taxonomists for standard genome sequencing and annotation.</title>
        <authorList>
            <consortium name="The Broad Institute Genomics Platform"/>
            <consortium name="The Broad Institute Genome Sequencing Center for Infectious Disease"/>
            <person name="Wu L."/>
            <person name="Ma J."/>
        </authorList>
    </citation>
    <scope>NUCLEOTIDE SEQUENCE [LARGE SCALE GENOMIC DNA]</scope>
    <source>
        <strain evidence="3">JCM 18541</strain>
    </source>
</reference>
<evidence type="ECO:0000313" key="3">
    <source>
        <dbReference type="Proteomes" id="UP001500187"/>
    </source>
</evidence>
<dbReference type="EMBL" id="BAABKP010000007">
    <property type="protein sequence ID" value="GAA4800780.1"/>
    <property type="molecule type" value="Genomic_DNA"/>
</dbReference>
<keyword evidence="3" id="KW-1185">Reference proteome</keyword>
<feature type="transmembrane region" description="Helical" evidence="1">
    <location>
        <begin position="54"/>
        <end position="71"/>
    </location>
</feature>
<protein>
    <submittedName>
        <fullName evidence="2">Uncharacterized protein</fullName>
    </submittedName>
</protein>
<dbReference type="Proteomes" id="UP001500187">
    <property type="component" value="Unassembled WGS sequence"/>
</dbReference>
<comment type="caution">
    <text evidence="2">The sequence shown here is derived from an EMBL/GenBank/DDBJ whole genome shotgun (WGS) entry which is preliminary data.</text>
</comment>
<accession>A0ABP9BUP3</accession>
<sequence>MDELLLVAYKHGAEDEYIELDAPPGSRAEAYQATLDVSPAKRALFPFLFGLGKSVWYIVGLILAPLVARIIKWLVGQLPEFNVAAPQIDLPVPVLRLPSPPDIDIPAPQWKIPWPDISLPTPPDWVFFLLEHSKA</sequence>
<keyword evidence="1" id="KW-0812">Transmembrane</keyword>
<keyword evidence="1" id="KW-1133">Transmembrane helix</keyword>
<keyword evidence="1" id="KW-0472">Membrane</keyword>